<accession>A0A191ZCS0</accession>
<dbReference type="GO" id="GO:0003677">
    <property type="term" value="F:DNA binding"/>
    <property type="evidence" value="ECO:0007669"/>
    <property type="project" value="InterPro"/>
</dbReference>
<dbReference type="Gene3D" id="3.30.70.370">
    <property type="match status" value="1"/>
</dbReference>
<dbReference type="InterPro" id="IPR001098">
    <property type="entry name" value="DNA-dir_DNA_pol_A_palm_dom"/>
</dbReference>
<organism evidence="4 5">
    <name type="scientific">Erwinia phage vB_EamP_Frozen</name>
    <dbReference type="NCBI Taxonomy" id="1852641"/>
    <lineage>
        <taxon>Viruses</taxon>
        <taxon>Duplodnaviria</taxon>
        <taxon>Heunggongvirae</taxon>
        <taxon>Uroviricota</taxon>
        <taxon>Caudoviricetes</taxon>
        <taxon>Schitoviridae</taxon>
        <taxon>Erskinevirinae</taxon>
        <taxon>Johnsonvirus</taxon>
        <taxon>Johnsonvirus frozen</taxon>
    </lineage>
</organism>
<reference evidence="4" key="1">
    <citation type="submission" date="2017-06" db="EMBL/GenBank/DDBJ databases">
        <authorList>
            <person name="Berg J.A."/>
            <person name="Peck M.D."/>
            <person name="Grossarth S.E."/>
            <person name="Jarvis T.M."/>
            <person name="Merrill B.D."/>
            <person name="Breakwell D.P."/>
            <person name="Burnett S.H."/>
            <person name="Grose J.H."/>
        </authorList>
    </citation>
    <scope>NUCLEOTIDE SEQUENCE [LARGE SCALE GENOMIC DNA]</scope>
</reference>
<dbReference type="GO" id="GO:0003887">
    <property type="term" value="F:DNA-directed DNA polymerase activity"/>
    <property type="evidence" value="ECO:0007669"/>
    <property type="project" value="InterPro"/>
</dbReference>
<dbReference type="Proteomes" id="UP000202061">
    <property type="component" value="Segment"/>
</dbReference>
<dbReference type="SUPFAM" id="SSF53098">
    <property type="entry name" value="Ribonuclease H-like"/>
    <property type="match status" value="1"/>
</dbReference>
<keyword evidence="5" id="KW-1185">Reference proteome</keyword>
<dbReference type="GO" id="GO:0006261">
    <property type="term" value="P:DNA-templated DNA replication"/>
    <property type="evidence" value="ECO:0007669"/>
    <property type="project" value="InterPro"/>
</dbReference>
<dbReference type="SUPFAM" id="SSF56672">
    <property type="entry name" value="DNA/RNA polymerases"/>
    <property type="match status" value="1"/>
</dbReference>
<proteinExistence type="predicted"/>
<gene>
    <name evidence="4" type="ORF">FROZEN_55</name>
</gene>
<evidence type="ECO:0000256" key="2">
    <source>
        <dbReference type="ARBA" id="ARBA00023109"/>
    </source>
</evidence>
<dbReference type="EMBL" id="KX098389">
    <property type="protein sequence ID" value="ANJ65184.1"/>
    <property type="molecule type" value="Genomic_DNA"/>
</dbReference>
<dbReference type="Gene3D" id="3.30.420.10">
    <property type="entry name" value="Ribonuclease H-like superfamily/Ribonuclease H"/>
    <property type="match status" value="1"/>
</dbReference>
<dbReference type="InterPro" id="IPR043502">
    <property type="entry name" value="DNA/RNA_pol_sf"/>
</dbReference>
<keyword evidence="1" id="KW-0235">DNA replication</keyword>
<dbReference type="GeneID" id="29065818"/>
<dbReference type="RefSeq" id="YP_009286184.1">
    <property type="nucleotide sequence ID" value="NC_031062.2"/>
</dbReference>
<dbReference type="InterPro" id="IPR002298">
    <property type="entry name" value="DNA_polymerase_A"/>
</dbReference>
<dbReference type="InterPro" id="IPR036397">
    <property type="entry name" value="RNaseH_sf"/>
</dbReference>
<evidence type="ECO:0000256" key="1">
    <source>
        <dbReference type="ARBA" id="ARBA00022705"/>
    </source>
</evidence>
<dbReference type="InterPro" id="IPR012337">
    <property type="entry name" value="RNaseH-like_sf"/>
</dbReference>
<protein>
    <submittedName>
        <fullName evidence="4">DNA polymerase I</fullName>
    </submittedName>
</protein>
<dbReference type="PRINTS" id="PR00868">
    <property type="entry name" value="DNAPOLI"/>
</dbReference>
<sequence>MRNLTFAEQTNYPVCLLVSDIRQDEIKRAYFTDYGVEPEDAIVLTLHQAPGKKKTPMGEMRSYIVDELVPIWKDFQVQYVLCTDADYFKALTKATKVDANLGYVLDTDYGVKAIYVPSYRSIFYDPQKITAKIAQGMNALVAHVTGEYKKPGSSIIHYAAYPTQLHEIEEWLVKLLAMNTPLAIDIEAFSLKHATAGIGTITFCWNQHEGVAFPVDYQPIAGATKAPFGRNVRNEPVRRMLRAFFEQYMSTAIYHNIAYDVYVLIYQLFMDDLLDTSGLLTGLDVMLRNWDDTKLITYLATNSCAGNKLGLKDQSQEFAGNYAEEGIKDICNIPLDQLLQYNLVDGLSTWYVHNKHWDTMVADQQEHIYATLFQPATKDIIQMQLTGMPLNMKRVLEVEAIMQHDNDLAVKAMRNTPIIQQYSYRMLEQYIDKMHKKWKQKRTTIAEVQEEAKTNSKILKMITFNPNSNLQLQDLLFNVLQLPVISLTDSKEPSTDGDTIDALLNHATDPEVLKFLKALKEYKAVDKILTSFIPAMKNAALANDGWHYLFGNFNLGGTLSGRLSSSDPNLQNLPAKENKYSKLIKSCFQAPPGWMFCGLDFASLEDRISAVTTKDPNKLKVYTDGYDGHCLRAYAYFGEQMPDIVDTVESINSIEKKYKALRGDSKAPTFALTYQGTHHTLMKNCGFPKEKAVLVENRFKELYKVSIDWVDAKLQEASKVGYVTVAFGLRVRTPLLKQVIRKTSKTPYEAEAEGRTAGNALGQSWCLLNSRASVEFMEKVRSSKHRLDIRPCAHIHDAQYMMVRDDIDALLYANEHLVEAVKWQEHPDIAHDDVKLGGEFGIFYPDWGHEITIPNGASKEDIYQAIDTALAA</sequence>
<dbReference type="Pfam" id="PF00476">
    <property type="entry name" value="DNA_pol_A"/>
    <property type="match status" value="1"/>
</dbReference>
<dbReference type="PANTHER" id="PTHR10133:SF27">
    <property type="entry name" value="DNA POLYMERASE NU"/>
    <property type="match status" value="1"/>
</dbReference>
<dbReference type="Gene3D" id="1.20.1060.10">
    <property type="entry name" value="Taq DNA Polymerase, Chain T, domain 4"/>
    <property type="match status" value="1"/>
</dbReference>
<dbReference type="PANTHER" id="PTHR10133">
    <property type="entry name" value="DNA POLYMERASE I"/>
    <property type="match status" value="1"/>
</dbReference>
<evidence type="ECO:0000259" key="3">
    <source>
        <dbReference type="SMART" id="SM00482"/>
    </source>
</evidence>
<dbReference type="OrthoDB" id="14842at10239"/>
<keyword evidence="2" id="KW-1194">Viral DNA replication</keyword>
<feature type="domain" description="DNA-directed DNA polymerase family A palm" evidence="3">
    <location>
        <begin position="581"/>
        <end position="806"/>
    </location>
</feature>
<name>A0A191ZCS0_9CAUD</name>
<dbReference type="SMART" id="SM00482">
    <property type="entry name" value="POLAc"/>
    <property type="match status" value="1"/>
</dbReference>
<dbReference type="Gene3D" id="1.10.150.20">
    <property type="entry name" value="5' to 3' exonuclease, C-terminal subdomain"/>
    <property type="match status" value="1"/>
</dbReference>
<dbReference type="KEGG" id="vg:29065818"/>
<evidence type="ECO:0000313" key="4">
    <source>
        <dbReference type="EMBL" id="ANJ65184.1"/>
    </source>
</evidence>
<dbReference type="GO" id="GO:0006302">
    <property type="term" value="P:double-strand break repair"/>
    <property type="evidence" value="ECO:0007669"/>
    <property type="project" value="TreeGrafter"/>
</dbReference>
<dbReference type="GO" id="GO:0039693">
    <property type="term" value="P:viral DNA genome replication"/>
    <property type="evidence" value="ECO:0007669"/>
    <property type="project" value="UniProtKB-KW"/>
</dbReference>
<evidence type="ECO:0000313" key="5">
    <source>
        <dbReference type="Proteomes" id="UP000202061"/>
    </source>
</evidence>